<dbReference type="Gene3D" id="3.10.450.50">
    <property type="match status" value="1"/>
</dbReference>
<dbReference type="EMBL" id="VIFY01000041">
    <property type="protein sequence ID" value="TQB73571.1"/>
    <property type="molecule type" value="Genomic_DNA"/>
</dbReference>
<dbReference type="STRING" id="5098.A0A507R034"/>
<accession>A0A507R034</accession>
<evidence type="ECO:0008006" key="3">
    <source>
        <dbReference type="Google" id="ProtNLM"/>
    </source>
</evidence>
<proteinExistence type="predicted"/>
<keyword evidence="2" id="KW-1185">Reference proteome</keyword>
<dbReference type="InterPro" id="IPR009959">
    <property type="entry name" value="Cyclase_SnoaL-like"/>
</dbReference>
<protein>
    <recommendedName>
        <fullName evidence="3">SnoaL-like domain-containing protein</fullName>
    </recommendedName>
</protein>
<dbReference type="AlphaFoldDB" id="A0A507R034"/>
<evidence type="ECO:0000313" key="2">
    <source>
        <dbReference type="Proteomes" id="UP000319663"/>
    </source>
</evidence>
<dbReference type="InterPro" id="IPR032710">
    <property type="entry name" value="NTF2-like_dom_sf"/>
</dbReference>
<dbReference type="PANTHER" id="PTHR38436">
    <property type="entry name" value="POLYKETIDE CYCLASE SNOAL-LIKE DOMAIN"/>
    <property type="match status" value="1"/>
</dbReference>
<organism evidence="1 2">
    <name type="scientific">Monascus purpureus</name>
    <name type="common">Red mold</name>
    <name type="synonym">Monascus anka</name>
    <dbReference type="NCBI Taxonomy" id="5098"/>
    <lineage>
        <taxon>Eukaryota</taxon>
        <taxon>Fungi</taxon>
        <taxon>Dikarya</taxon>
        <taxon>Ascomycota</taxon>
        <taxon>Pezizomycotina</taxon>
        <taxon>Eurotiomycetes</taxon>
        <taxon>Eurotiomycetidae</taxon>
        <taxon>Eurotiales</taxon>
        <taxon>Aspergillaceae</taxon>
        <taxon>Monascus</taxon>
    </lineage>
</organism>
<dbReference type="Proteomes" id="UP000319663">
    <property type="component" value="Unassembled WGS sequence"/>
</dbReference>
<dbReference type="OrthoDB" id="5440at2759"/>
<reference evidence="1 2" key="1">
    <citation type="submission" date="2019-06" db="EMBL/GenBank/DDBJ databases">
        <title>Wine fermentation using esterase from Monascus purpureus.</title>
        <authorList>
            <person name="Geng C."/>
            <person name="Zhang Y."/>
        </authorList>
    </citation>
    <scope>NUCLEOTIDE SEQUENCE [LARGE SCALE GENOMIC DNA]</scope>
    <source>
        <strain evidence="1">HQ1</strain>
    </source>
</reference>
<dbReference type="GO" id="GO:0030638">
    <property type="term" value="P:polyketide metabolic process"/>
    <property type="evidence" value="ECO:0007669"/>
    <property type="project" value="InterPro"/>
</dbReference>
<dbReference type="SUPFAM" id="SSF54427">
    <property type="entry name" value="NTF2-like"/>
    <property type="match status" value="1"/>
</dbReference>
<evidence type="ECO:0000313" key="1">
    <source>
        <dbReference type="EMBL" id="TQB73571.1"/>
    </source>
</evidence>
<name>A0A507R034_MONPU</name>
<gene>
    <name evidence="1" type="ORF">MPDQ_005675</name>
</gene>
<sequence>MTPASQIPVPALPSPQLAEVGTGLSRLLPLSRKGVGPGMIILVPDTDKSLAIENGVPSPLIKWGEEGYTVIQVQASALAAYDAKSLLEKAIQALTECDKCEPKRSIGLVAYNPALWDALAPSLDSFKDVMASVAVYATAADASMLQSCSIPTIQHLAGKAAEKPTRTEQSTVFDYPGVSDFAFATPFTPAFDYRLEGLSHTRTLTFFKPKMGGPYFDLEAIWEEHTYWEFENRSVEHTMSTMAQEPYVNHIPTLTGGVGRDKLTSFYRNHFIFSNPDDAELELVSRTIGIDRVVDEFIYKITHDREIDWLLPGIPPTGRKLEIPFMAVVNIRGDRLYHEHITWDQATALVQLGLMPEYLPFPYPLADGRTAAPNKKLEVRVPADGMDTAAKLRDRNAVESNAMLKFKVREV</sequence>
<dbReference type="PANTHER" id="PTHR38436:SF3">
    <property type="entry name" value="CARBOXYMETHYLENEBUTENOLIDASE-RELATED"/>
    <property type="match status" value="1"/>
</dbReference>
<comment type="caution">
    <text evidence="1">The sequence shown here is derived from an EMBL/GenBank/DDBJ whole genome shotgun (WGS) entry which is preliminary data.</text>
</comment>